<comment type="caution">
    <text evidence="8">The sequence shown here is derived from an EMBL/GenBank/DDBJ whole genome shotgun (WGS) entry which is preliminary data.</text>
</comment>
<evidence type="ECO:0000256" key="3">
    <source>
        <dbReference type="ARBA" id="ARBA00023054"/>
    </source>
</evidence>
<dbReference type="SUPFAM" id="SSF64593">
    <property type="entry name" value="Intermediate filament protein, coiled coil region"/>
    <property type="match status" value="2"/>
</dbReference>
<keyword evidence="1" id="KW-0416">Keratin</keyword>
<accession>A0A7L2PJJ7</accession>
<feature type="compositionally biased region" description="Polar residues" evidence="6">
    <location>
        <begin position="474"/>
        <end position="493"/>
    </location>
</feature>
<gene>
    <name evidence="8" type="primary">Krt12</name>
    <name evidence="8" type="ORF">PYCJOC_R08738</name>
</gene>
<dbReference type="Gene3D" id="1.20.5.1160">
    <property type="entry name" value="Vasodilator-stimulated phosphoprotein"/>
    <property type="match status" value="1"/>
</dbReference>
<feature type="compositionally biased region" description="Low complexity" evidence="6">
    <location>
        <begin position="8"/>
        <end position="18"/>
    </location>
</feature>
<keyword evidence="9" id="KW-1185">Reference proteome</keyword>
<name>A0A7L2PJJ7_PYCJO</name>
<keyword evidence="2 4" id="KW-0403">Intermediate filament</keyword>
<reference evidence="8 9" key="1">
    <citation type="submission" date="2019-09" db="EMBL/GenBank/DDBJ databases">
        <title>Bird 10,000 Genomes (B10K) Project - Family phase.</title>
        <authorList>
            <person name="Zhang G."/>
        </authorList>
    </citation>
    <scope>NUCLEOTIDE SEQUENCE [LARGE SCALE GENOMIC DNA]</scope>
    <source>
        <strain evidence="8">B10K-DU-002-42</strain>
        <tissue evidence="8">Muscle</tissue>
    </source>
</reference>
<dbReference type="PROSITE" id="PS51842">
    <property type="entry name" value="IF_ROD_2"/>
    <property type="match status" value="1"/>
</dbReference>
<dbReference type="GO" id="GO:0045109">
    <property type="term" value="P:intermediate filament organization"/>
    <property type="evidence" value="ECO:0007669"/>
    <property type="project" value="TreeGrafter"/>
</dbReference>
<dbReference type="PANTHER" id="PTHR23239">
    <property type="entry name" value="INTERMEDIATE FILAMENT"/>
    <property type="match status" value="1"/>
</dbReference>
<dbReference type="InterPro" id="IPR039008">
    <property type="entry name" value="IF_rod_dom"/>
</dbReference>
<feature type="region of interest" description="Disordered" evidence="6">
    <location>
        <begin position="474"/>
        <end position="495"/>
    </location>
</feature>
<dbReference type="GO" id="GO:0005198">
    <property type="term" value="F:structural molecule activity"/>
    <property type="evidence" value="ECO:0007669"/>
    <property type="project" value="InterPro"/>
</dbReference>
<evidence type="ECO:0000256" key="2">
    <source>
        <dbReference type="ARBA" id="ARBA00022754"/>
    </source>
</evidence>
<dbReference type="PROSITE" id="PS00226">
    <property type="entry name" value="IF_ROD_1"/>
    <property type="match status" value="1"/>
</dbReference>
<dbReference type="OrthoDB" id="2441647at2759"/>
<dbReference type="Proteomes" id="UP000535705">
    <property type="component" value="Unassembled WGS sequence"/>
</dbReference>
<dbReference type="SMART" id="SM01391">
    <property type="entry name" value="Filament"/>
    <property type="match status" value="1"/>
</dbReference>
<evidence type="ECO:0000313" key="9">
    <source>
        <dbReference type="Proteomes" id="UP000535705"/>
    </source>
</evidence>
<dbReference type="InterPro" id="IPR002957">
    <property type="entry name" value="Keratin_I"/>
</dbReference>
<dbReference type="FunFam" id="1.20.5.500:FF:000001">
    <property type="entry name" value="Type II keratin 23"/>
    <property type="match status" value="1"/>
</dbReference>
<organism evidence="8 9">
    <name type="scientific">Pycnonotus jocosus</name>
    <name type="common">Red-whiskered bulbul</name>
    <name type="synonym">Lanius jocosus</name>
    <dbReference type="NCBI Taxonomy" id="182897"/>
    <lineage>
        <taxon>Eukaryota</taxon>
        <taxon>Metazoa</taxon>
        <taxon>Chordata</taxon>
        <taxon>Craniata</taxon>
        <taxon>Vertebrata</taxon>
        <taxon>Euteleostomi</taxon>
        <taxon>Archelosauria</taxon>
        <taxon>Archosauria</taxon>
        <taxon>Dinosauria</taxon>
        <taxon>Saurischia</taxon>
        <taxon>Theropoda</taxon>
        <taxon>Coelurosauria</taxon>
        <taxon>Aves</taxon>
        <taxon>Neognathae</taxon>
        <taxon>Neoaves</taxon>
        <taxon>Telluraves</taxon>
        <taxon>Australaves</taxon>
        <taxon>Passeriformes</taxon>
        <taxon>Sylvioidea</taxon>
        <taxon>Pycnonotidae</taxon>
        <taxon>Pycnonotus</taxon>
    </lineage>
</organism>
<feature type="region of interest" description="Disordered" evidence="6">
    <location>
        <begin position="1"/>
        <end position="22"/>
    </location>
</feature>
<feature type="non-terminal residue" evidence="8">
    <location>
        <position position="1"/>
    </location>
</feature>
<dbReference type="GO" id="GO:0030855">
    <property type="term" value="P:epithelial cell differentiation"/>
    <property type="evidence" value="ECO:0007669"/>
    <property type="project" value="TreeGrafter"/>
</dbReference>
<feature type="non-terminal residue" evidence="8">
    <location>
        <position position="518"/>
    </location>
</feature>
<evidence type="ECO:0000259" key="7">
    <source>
        <dbReference type="PROSITE" id="PS51842"/>
    </source>
</evidence>
<dbReference type="PANTHER" id="PTHR23239:SF369">
    <property type="entry name" value="KERATIN, TYPE I CYTOSKELETAL 12"/>
    <property type="match status" value="1"/>
</dbReference>
<dbReference type="FunFam" id="1.20.5.1160:FF:000002">
    <property type="entry name" value="Type I keratin 10"/>
    <property type="match status" value="1"/>
</dbReference>
<dbReference type="Pfam" id="PF00038">
    <property type="entry name" value="Filament"/>
    <property type="match status" value="1"/>
</dbReference>
<dbReference type="FunFam" id="1.20.5.170:FF:000002">
    <property type="entry name" value="Type I keratin KA11"/>
    <property type="match status" value="1"/>
</dbReference>
<dbReference type="EMBL" id="VWYP01060581">
    <property type="protein sequence ID" value="NXR84793.1"/>
    <property type="molecule type" value="Genomic_DNA"/>
</dbReference>
<evidence type="ECO:0000256" key="1">
    <source>
        <dbReference type="ARBA" id="ARBA00022744"/>
    </source>
</evidence>
<feature type="domain" description="IF rod" evidence="7">
    <location>
        <begin position="150"/>
        <end position="466"/>
    </location>
</feature>
<evidence type="ECO:0000256" key="4">
    <source>
        <dbReference type="RuleBase" id="RU000685"/>
    </source>
</evidence>
<keyword evidence="3 5" id="KW-0175">Coiled coil</keyword>
<dbReference type="AlphaFoldDB" id="A0A7L2PJJ7"/>
<evidence type="ECO:0000256" key="6">
    <source>
        <dbReference type="SAM" id="MobiDB-lite"/>
    </source>
</evidence>
<proteinExistence type="inferred from homology"/>
<dbReference type="Gene3D" id="1.20.5.500">
    <property type="entry name" value="Single helix bin"/>
    <property type="match status" value="1"/>
</dbReference>
<dbReference type="InterPro" id="IPR018039">
    <property type="entry name" value="IF_conserved"/>
</dbReference>
<feature type="coiled-coil region" evidence="5">
    <location>
        <begin position="251"/>
        <end position="299"/>
    </location>
</feature>
<dbReference type="GO" id="GO:0005882">
    <property type="term" value="C:intermediate filament"/>
    <property type="evidence" value="ECO:0007669"/>
    <property type="project" value="UniProtKB-KW"/>
</dbReference>
<comment type="similarity">
    <text evidence="4">Belongs to the intermediate filament family.</text>
</comment>
<protein>
    <submittedName>
        <fullName evidence="8">K1C12 protein</fullName>
    </submittedName>
</protein>
<feature type="coiled-coil region" evidence="5">
    <location>
        <begin position="364"/>
        <end position="458"/>
    </location>
</feature>
<evidence type="ECO:0000256" key="5">
    <source>
        <dbReference type="SAM" id="Coils"/>
    </source>
</evidence>
<sequence length="518" mass="54554">MALSVRTSGGSRPFSSRSGFGGGSLRMSSSSGGGGFGGSGLGFGGGSGGGFGAASLLGSSSGFGGGFGGSSGAGFGSSLSSGFGGSFGGGLGGSYGSGLGSGFGGGLGSGFGSSSGAAFGSGFGGGLGTGFGGGFGPAGAGDGGILSGSKKETMQNLNDRLAAYLDKVRSLEDANTELERKIREWYEKSGPGTATPGSGNDYSKFYPLIEDLRNKIINATIDNARIILQVDNARLAADDFRLKYENEVALRQSVEADINGLRRVLDELTMTRADLEMQIESLNEELAYLKKNHEEELQGIQSSELGQVSVEMDAAPGTDLTKLLNDMRGQYEVIAEQNRKEAEAWFNEKSGELKREISTNTEQLQSGKSEITDLKRTLQSLEIELQSQLAMKKSLEDTLAETESGYCAQLSQIQMQIGNLESQLFQVRADMERQNAEYQQLLDIKTRLEMEIETYRRLLDGEFVGGGQAVTFESSSLTGSKSQTQSLDSSQDPTKTRKIKTIVEEVVDGKVVASHVKE</sequence>
<dbReference type="Gene3D" id="1.20.5.170">
    <property type="match status" value="1"/>
</dbReference>
<evidence type="ECO:0000313" key="8">
    <source>
        <dbReference type="EMBL" id="NXR84793.1"/>
    </source>
</evidence>
<feature type="coiled-coil region" evidence="5">
    <location>
        <begin position="154"/>
        <end position="188"/>
    </location>
</feature>
<dbReference type="PRINTS" id="PR01248">
    <property type="entry name" value="TYPE1KERATIN"/>
</dbReference>